<name>A0A6B9ZCA6_9BACT</name>
<dbReference type="KEGG" id="chih:GWR21_09390"/>
<dbReference type="AlphaFoldDB" id="A0A6B9ZCA6"/>
<dbReference type="InterPro" id="IPR045551">
    <property type="entry name" value="bpX3"/>
</dbReference>
<feature type="compositionally biased region" description="Basic and acidic residues" evidence="1">
    <location>
        <begin position="266"/>
        <end position="276"/>
    </location>
</feature>
<dbReference type="Proteomes" id="UP000476411">
    <property type="component" value="Chromosome"/>
</dbReference>
<sequence>MLLQLQPDIQTRHKTAAAFLRGNSPEQWFREMNEWQIPLQHLTGLLLPAHKNTVEPGGLLVIFKNDIPAPDKIIHAYGVINDNLFIPVNAQIIPAVTAEEMKELLIWHRQVMHPGIGFIGYEARDERPLSSFITPGSEVQRSWGHAHPGLPLLAPLTSIGVARSQEEEISDMLGIYEQRPLDELPEDDTPLTDDHIASEDRRSFTDRELPSFFRYNPLGIMLAAILAGLAKLFSFGGRTFMGMGRGGFSRGEGDGGHTFGRSRKRNGPDDLKNLQTKRDRELERLLRLFDTNLSEALKFAIPLQDNGAGRGTASPSARLGERSTDFNMGSLFSNRPVDGWSVGDDHGTRLRQKYEEQAKKATEDGNHRQAAYIYAHLLGDLNRAAKVLEWGRFYHEAATLYLNHLKQPLEAARCYEEGGLLLDAIRIYKEQEKFEKTGDLLMQLSQTGSGQQYYQLATDRSLRKKDFLDAARIQHDKRKDPDAACETLLKGWQMNYDGVKCLNRYLKISNELDKERLAEKIELVYTEKTAPVQLETLLDTLIGFRPDMNDAAKDTTTRIAFEVISPLVEKGKEEKLEILKKVLPGDKQLSSDIQRYLHRNKYPDAQMNMEHSFKLREDIEWCGATSVNNQLVFVGMKETRLFVVRMLPNGRQQYYSWESKHLADNLDRKRKVMLYPYFPVSGDNRYYRQTMFLQTDRGVIDLGKLVLPAEKPFEGTIVLDTTDYSIHGDMQGITTDKDEQVITLMTDKKNGQAILRDFHQDEELQQVRCYNAEDNSPVIIPKRIKNTVDLQLYGNEPFFTWYGNRLYRFNSIGETEILKTAAAIDNLAIYQTVRATTLVVSTAKGCYWVLDDKDGFRVITSNFTAEPHTGPWKMLSDERLVMANKTTGATVYEFNNKNGGRTVQQLKTASAIRFILMMHHPDQVFLVDDKGRTSLHEINASGR</sequence>
<feature type="domain" description="MoxR-vWA-beta-propeller ternary system" evidence="2">
    <location>
        <begin position="3"/>
        <end position="169"/>
    </location>
</feature>
<reference evidence="3 4" key="1">
    <citation type="submission" date="2020-01" db="EMBL/GenBank/DDBJ databases">
        <title>Complete genome sequence of Chitinophaga sp. H33E-04 isolated from quinoa roots.</title>
        <authorList>
            <person name="Weon H.-Y."/>
            <person name="Lee S.A."/>
        </authorList>
    </citation>
    <scope>NUCLEOTIDE SEQUENCE [LARGE SCALE GENOMIC DNA]</scope>
    <source>
        <strain evidence="3 4">H33E-04</strain>
    </source>
</reference>
<keyword evidence="4" id="KW-1185">Reference proteome</keyword>
<proteinExistence type="predicted"/>
<protein>
    <recommendedName>
        <fullName evidence="2">MoxR-vWA-beta-propeller ternary system domain-containing protein</fullName>
    </recommendedName>
</protein>
<dbReference type="Pfam" id="PF19919">
    <property type="entry name" value="bpX3"/>
    <property type="match status" value="1"/>
</dbReference>
<gene>
    <name evidence="3" type="ORF">GWR21_09390</name>
</gene>
<accession>A0A6B9ZCA6</accession>
<evidence type="ECO:0000256" key="1">
    <source>
        <dbReference type="SAM" id="MobiDB-lite"/>
    </source>
</evidence>
<dbReference type="RefSeq" id="WP_162331492.1">
    <property type="nucleotide sequence ID" value="NZ_CP048113.1"/>
</dbReference>
<evidence type="ECO:0000313" key="3">
    <source>
        <dbReference type="EMBL" id="QHS59797.1"/>
    </source>
</evidence>
<organism evidence="3 4">
    <name type="scientific">Chitinophaga agri</name>
    <dbReference type="NCBI Taxonomy" id="2703787"/>
    <lineage>
        <taxon>Bacteria</taxon>
        <taxon>Pseudomonadati</taxon>
        <taxon>Bacteroidota</taxon>
        <taxon>Chitinophagia</taxon>
        <taxon>Chitinophagales</taxon>
        <taxon>Chitinophagaceae</taxon>
        <taxon>Chitinophaga</taxon>
    </lineage>
</organism>
<evidence type="ECO:0000313" key="4">
    <source>
        <dbReference type="Proteomes" id="UP000476411"/>
    </source>
</evidence>
<dbReference type="EMBL" id="CP048113">
    <property type="protein sequence ID" value="QHS59797.1"/>
    <property type="molecule type" value="Genomic_DNA"/>
</dbReference>
<feature type="region of interest" description="Disordered" evidence="1">
    <location>
        <begin position="250"/>
        <end position="276"/>
    </location>
</feature>
<evidence type="ECO:0000259" key="2">
    <source>
        <dbReference type="Pfam" id="PF19919"/>
    </source>
</evidence>